<proteinExistence type="predicted"/>
<dbReference type="SUPFAM" id="SSF53335">
    <property type="entry name" value="S-adenosyl-L-methionine-dependent methyltransferases"/>
    <property type="match status" value="1"/>
</dbReference>
<evidence type="ECO:0000256" key="3">
    <source>
        <dbReference type="ARBA" id="ARBA00022679"/>
    </source>
</evidence>
<dbReference type="EMBL" id="CP014265">
    <property type="protein sequence ID" value="AMK15262.1"/>
    <property type="molecule type" value="Genomic_DNA"/>
</dbReference>
<dbReference type="PANTHER" id="PTHR33841">
    <property type="entry name" value="DNA METHYLTRANSFERASE YEEA-RELATED"/>
    <property type="match status" value="1"/>
</dbReference>
<dbReference type="GO" id="GO:0009007">
    <property type="term" value="F:site-specific DNA-methyltransferase (adenine-specific) activity"/>
    <property type="evidence" value="ECO:0007669"/>
    <property type="project" value="UniProtKB-EC"/>
</dbReference>
<dbReference type="REBASE" id="140416">
    <property type="entry name" value="MolYLM1ORF705P"/>
</dbReference>
<name>A0A126QZM9_METOL</name>
<evidence type="ECO:0000313" key="7">
    <source>
        <dbReference type="Proteomes" id="UP000066376"/>
    </source>
</evidence>
<keyword evidence="3" id="KW-0808">Transferase</keyword>
<dbReference type="PANTHER" id="PTHR33841:SF1">
    <property type="entry name" value="DNA METHYLTRANSFERASE A"/>
    <property type="match status" value="1"/>
</dbReference>
<dbReference type="Proteomes" id="UP000066376">
    <property type="component" value="Chromosome"/>
</dbReference>
<protein>
    <recommendedName>
        <fullName evidence="1">site-specific DNA-methyltransferase (adenine-specific)</fullName>
        <ecNumber evidence="1">2.1.1.72</ecNumber>
    </recommendedName>
</protein>
<evidence type="ECO:0000259" key="5">
    <source>
        <dbReference type="Pfam" id="PF12950"/>
    </source>
</evidence>
<sequence>MKILKDQGIFSFICSNKFAKAQYGEKLRKLILKNQLKIFNDFTGINVFKEASVDTCVIQIKKDYIENNEVFVDDNYFMKQNRLDSNSFIFNSPEVLNLRDKIFNEGTMIKDLDIEINRGILTGFNEAFIIDEDTKNRLIREDSNNKEIIKPLLRGRDINKWKVMYKNLYLIHSVDGLDTKNKYPSIYQFLSHYQEKLEKRYDKGKNWYNLRACKYDDLFEKEKIIYREISSEPNFTFDSSNYFLGNTAYIINSDSINLKYILGLLNSNVLFWTFKQICYNLGKTGFRFIKIFVEQLPIKINENYEKEVIDIVDEILEINHKIIHYELNLFIYLDENLGIIDISKKLESFYLLNEKQFLKEIKNKTKNFDVKELLSIFNLSKNEILTLNNEFKIKNNKLNQIVYNIYKLDDGEIKIIEENI</sequence>
<evidence type="ECO:0000256" key="2">
    <source>
        <dbReference type="ARBA" id="ARBA00022603"/>
    </source>
</evidence>
<accession>A0A126QZM9</accession>
<dbReference type="InterPro" id="IPR025931">
    <property type="entry name" value="TaqI_C"/>
</dbReference>
<dbReference type="EC" id="2.1.1.72" evidence="1"/>
<dbReference type="InterPro" id="IPR029063">
    <property type="entry name" value="SAM-dependent_MTases_sf"/>
</dbReference>
<dbReference type="AlphaFoldDB" id="A0A126QZM9"/>
<gene>
    <name evidence="6" type="ORF">YLM1_0705</name>
</gene>
<dbReference type="STRING" id="294671.YLM1_0705"/>
<dbReference type="PATRIC" id="fig|294671.3.peg.736"/>
<organism evidence="6 7">
    <name type="scientific">Methanobrevibacter olleyae</name>
    <dbReference type="NCBI Taxonomy" id="294671"/>
    <lineage>
        <taxon>Archaea</taxon>
        <taxon>Methanobacteriati</taxon>
        <taxon>Methanobacteriota</taxon>
        <taxon>Methanomada group</taxon>
        <taxon>Methanobacteria</taxon>
        <taxon>Methanobacteriales</taxon>
        <taxon>Methanobacteriaceae</taxon>
        <taxon>Methanobrevibacter</taxon>
    </lineage>
</organism>
<reference evidence="7" key="2">
    <citation type="submission" date="2016-02" db="EMBL/GenBank/DDBJ databases">
        <title>The draft genome sequence of the rumen methanogen Methanobrevibacter olleyae YLM1.</title>
        <authorList>
            <consortium name="New Zealand Agricultural Greenhouse Gas Research Centre/Pastoral Greenhouse Gas Research Consortium"/>
            <person name="Kelly W.J."/>
            <person name="Li D."/>
            <person name="Lambie S.C."/>
            <person name="Attwood G.T."/>
            <person name="Altermann E."/>
            <person name="Leahy S.C."/>
        </authorList>
    </citation>
    <scope>NUCLEOTIDE SEQUENCE [LARGE SCALE GENOMIC DNA]</scope>
    <source>
        <strain evidence="7">YLM1</strain>
    </source>
</reference>
<comment type="catalytic activity">
    <reaction evidence="4">
        <text>a 2'-deoxyadenosine in DNA + S-adenosyl-L-methionine = an N(6)-methyl-2'-deoxyadenosine in DNA + S-adenosyl-L-homocysteine + H(+)</text>
        <dbReference type="Rhea" id="RHEA:15197"/>
        <dbReference type="Rhea" id="RHEA-COMP:12418"/>
        <dbReference type="Rhea" id="RHEA-COMP:12419"/>
        <dbReference type="ChEBI" id="CHEBI:15378"/>
        <dbReference type="ChEBI" id="CHEBI:57856"/>
        <dbReference type="ChEBI" id="CHEBI:59789"/>
        <dbReference type="ChEBI" id="CHEBI:90615"/>
        <dbReference type="ChEBI" id="CHEBI:90616"/>
        <dbReference type="EC" id="2.1.1.72"/>
    </reaction>
</comment>
<keyword evidence="2" id="KW-0489">Methyltransferase</keyword>
<feature type="domain" description="TaqI-like C-terminal specificity" evidence="5">
    <location>
        <begin position="150"/>
        <end position="298"/>
    </location>
</feature>
<reference evidence="6 7" key="1">
    <citation type="journal article" date="2016" name="Genome Announc.">
        <title>Draft Genome Sequence of the Rumen Methanogen Methanobrevibacter olleyae YLM1.</title>
        <authorList>
            <person name="Kelly W.J."/>
            <person name="Li D."/>
            <person name="Lambie S.C."/>
            <person name="Cox F."/>
            <person name="Attwood G.T."/>
            <person name="Altermann E."/>
            <person name="Leahy S.C."/>
        </authorList>
    </citation>
    <scope>NUCLEOTIDE SEQUENCE [LARGE SCALE GENOMIC DNA]</scope>
    <source>
        <strain evidence="6 7">YLM1</strain>
    </source>
</reference>
<evidence type="ECO:0000256" key="1">
    <source>
        <dbReference type="ARBA" id="ARBA00011900"/>
    </source>
</evidence>
<evidence type="ECO:0000313" key="6">
    <source>
        <dbReference type="EMBL" id="AMK15262.1"/>
    </source>
</evidence>
<dbReference type="KEGG" id="mol:YLM1_0705"/>
<dbReference type="Pfam" id="PF12950">
    <property type="entry name" value="TaqI_C"/>
    <property type="match status" value="1"/>
</dbReference>
<dbReference type="GO" id="GO:0032259">
    <property type="term" value="P:methylation"/>
    <property type="evidence" value="ECO:0007669"/>
    <property type="project" value="UniProtKB-KW"/>
</dbReference>
<dbReference type="InterPro" id="IPR050953">
    <property type="entry name" value="N4_N6_ade-DNA_methylase"/>
</dbReference>
<keyword evidence="7" id="KW-1185">Reference proteome</keyword>
<dbReference type="Gene3D" id="3.40.50.150">
    <property type="entry name" value="Vaccinia Virus protein VP39"/>
    <property type="match status" value="1"/>
</dbReference>
<evidence type="ECO:0000256" key="4">
    <source>
        <dbReference type="ARBA" id="ARBA00047942"/>
    </source>
</evidence>